<protein>
    <submittedName>
        <fullName evidence="1">17164_t:CDS:1</fullName>
    </submittedName>
</protein>
<comment type="caution">
    <text evidence="1">The sequence shown here is derived from an EMBL/GenBank/DDBJ whole genome shotgun (WGS) entry which is preliminary data.</text>
</comment>
<gene>
    <name evidence="1" type="ORF">SPELUC_LOCUS9029</name>
</gene>
<accession>A0ACA9NH06</accession>
<keyword evidence="2" id="KW-1185">Reference proteome</keyword>
<reference evidence="1" key="1">
    <citation type="submission" date="2021-06" db="EMBL/GenBank/DDBJ databases">
        <authorList>
            <person name="Kallberg Y."/>
            <person name="Tangrot J."/>
            <person name="Rosling A."/>
        </authorList>
    </citation>
    <scope>NUCLEOTIDE SEQUENCE</scope>
    <source>
        <strain evidence="1">28 12/20/2015</strain>
    </source>
</reference>
<dbReference type="EMBL" id="CAJVPW010014472">
    <property type="protein sequence ID" value="CAG8654158.1"/>
    <property type="molecule type" value="Genomic_DNA"/>
</dbReference>
<organism evidence="1 2">
    <name type="scientific">Cetraspora pellucida</name>
    <dbReference type="NCBI Taxonomy" id="1433469"/>
    <lineage>
        <taxon>Eukaryota</taxon>
        <taxon>Fungi</taxon>
        <taxon>Fungi incertae sedis</taxon>
        <taxon>Mucoromycota</taxon>
        <taxon>Glomeromycotina</taxon>
        <taxon>Glomeromycetes</taxon>
        <taxon>Diversisporales</taxon>
        <taxon>Gigasporaceae</taxon>
        <taxon>Cetraspora</taxon>
    </lineage>
</organism>
<evidence type="ECO:0000313" key="2">
    <source>
        <dbReference type="Proteomes" id="UP000789366"/>
    </source>
</evidence>
<name>A0ACA9NH06_9GLOM</name>
<dbReference type="Proteomes" id="UP000789366">
    <property type="component" value="Unassembled WGS sequence"/>
</dbReference>
<feature type="non-terminal residue" evidence="1">
    <location>
        <position position="150"/>
    </location>
</feature>
<sequence length="150" mass="17170">MAKRMRSDAKLKERYPMTNNCFYKIWRGQEVSMVEWYQPVSESITSLRQDLPISELPSKLCLPSIDHTSSTEETSITGNSNQINISNKQIKKRKLRSKSVRIFDSPNSEVSAKVHITSGGGIPNILTEKVENSDLYTLIEYNRKETEEAE</sequence>
<evidence type="ECO:0000313" key="1">
    <source>
        <dbReference type="EMBL" id="CAG8654158.1"/>
    </source>
</evidence>
<proteinExistence type="predicted"/>